<evidence type="ECO:0000313" key="2">
    <source>
        <dbReference type="EMBL" id="MFA0792599.1"/>
    </source>
</evidence>
<dbReference type="RefSeq" id="WP_299589084.1">
    <property type="nucleotide sequence ID" value="NZ_JBGMEL010000032.1"/>
</dbReference>
<dbReference type="SUPFAM" id="SSF51306">
    <property type="entry name" value="LexA/Signal peptidase"/>
    <property type="match status" value="1"/>
</dbReference>
<evidence type="ECO:0000313" key="3">
    <source>
        <dbReference type="Proteomes" id="UP001569414"/>
    </source>
</evidence>
<protein>
    <submittedName>
        <fullName evidence="2">LexA family protein</fullName>
    </submittedName>
</protein>
<dbReference type="Gene3D" id="2.10.109.10">
    <property type="entry name" value="Umud Fragment, subunit A"/>
    <property type="match status" value="1"/>
</dbReference>
<sequence>MKLATLYSHGVAAGFPSPADDHKEESLSLDQHLITRPAATFMARANGDSMQGLGIFDRDLLVVDRSLEPVHGDVVVVALDGQLSCKVLDRQRGRLLSANDRYPPIPVWEGQELIVEGVVKASIRYHRPC</sequence>
<accession>A0ABV4NTS8</accession>
<feature type="domain" description="Peptidase S24/S26A/S26B/S26C" evidence="1">
    <location>
        <begin position="10"/>
        <end position="119"/>
    </location>
</feature>
<dbReference type="InterPro" id="IPR039418">
    <property type="entry name" value="LexA-like"/>
</dbReference>
<reference evidence="2 3" key="1">
    <citation type="submission" date="2024-08" db="EMBL/GenBank/DDBJ databases">
        <authorList>
            <person name="Ishaq N."/>
        </authorList>
    </citation>
    <scope>NUCLEOTIDE SEQUENCE [LARGE SCALE GENOMIC DNA]</scope>
    <source>
        <strain evidence="2 3">JCM 30400</strain>
    </source>
</reference>
<organism evidence="2 3">
    <name type="scientific">Microbulbifer echini</name>
    <dbReference type="NCBI Taxonomy" id="1529067"/>
    <lineage>
        <taxon>Bacteria</taxon>
        <taxon>Pseudomonadati</taxon>
        <taxon>Pseudomonadota</taxon>
        <taxon>Gammaproteobacteria</taxon>
        <taxon>Cellvibrionales</taxon>
        <taxon>Microbulbiferaceae</taxon>
        <taxon>Microbulbifer</taxon>
    </lineage>
</organism>
<gene>
    <name evidence="2" type="ORF">ACCI51_18850</name>
</gene>
<dbReference type="Proteomes" id="UP001569414">
    <property type="component" value="Unassembled WGS sequence"/>
</dbReference>
<dbReference type="Pfam" id="PF00717">
    <property type="entry name" value="Peptidase_S24"/>
    <property type="match status" value="1"/>
</dbReference>
<name>A0ABV4NTS8_9GAMM</name>
<dbReference type="InterPro" id="IPR050077">
    <property type="entry name" value="LexA_repressor"/>
</dbReference>
<dbReference type="PANTHER" id="PTHR33516:SF2">
    <property type="entry name" value="LEXA REPRESSOR-RELATED"/>
    <property type="match status" value="1"/>
</dbReference>
<evidence type="ECO:0000259" key="1">
    <source>
        <dbReference type="Pfam" id="PF00717"/>
    </source>
</evidence>
<dbReference type="CDD" id="cd06529">
    <property type="entry name" value="S24_LexA-like"/>
    <property type="match status" value="1"/>
</dbReference>
<dbReference type="InterPro" id="IPR036286">
    <property type="entry name" value="LexA/Signal_pep-like_sf"/>
</dbReference>
<dbReference type="NCBIfam" id="NF007621">
    <property type="entry name" value="PRK10276.1"/>
    <property type="match status" value="1"/>
</dbReference>
<dbReference type="InterPro" id="IPR015927">
    <property type="entry name" value="Peptidase_S24_S26A/B/C"/>
</dbReference>
<proteinExistence type="predicted"/>
<keyword evidence="3" id="KW-1185">Reference proteome</keyword>
<dbReference type="EMBL" id="JBGMEL010000032">
    <property type="protein sequence ID" value="MFA0792599.1"/>
    <property type="molecule type" value="Genomic_DNA"/>
</dbReference>
<dbReference type="PANTHER" id="PTHR33516">
    <property type="entry name" value="LEXA REPRESSOR"/>
    <property type="match status" value="1"/>
</dbReference>
<comment type="caution">
    <text evidence="2">The sequence shown here is derived from an EMBL/GenBank/DDBJ whole genome shotgun (WGS) entry which is preliminary data.</text>
</comment>